<sequence length="196" mass="22081">MHYIWNLFVHPTKKIREIKQINESVMHHYTYCMLLMAAIPVICTFIGTTQYGWSLADGQYVKIALITALILGIIFYLIILGGIALMGQLIYRMALKYYPNPPKLQQCNIFISYVATPLLLSGLIALYPLVWLCLLVGSIGLVHTGYLLYIGIPIFLNIDRVESLRFSGSTLAIGILILEILLGLTILLWGYGPKLF</sequence>
<dbReference type="KEGG" id="hhs:HHS_07350"/>
<reference evidence="5 6" key="1">
    <citation type="submission" date="2012-10" db="EMBL/GenBank/DDBJ databases">
        <title>Genome sequence of the symbiont of the pentatomidae stink bug Halyomorpha halys.</title>
        <authorList>
            <person name="Kobayashi H."/>
            <person name="Fujii-Muramatsu R."/>
            <person name="Takeishi K."/>
            <person name="Noda H."/>
        </authorList>
    </citation>
    <scope>NUCLEOTIDE SEQUENCE [LARGE SCALE GENOMIC DNA]</scope>
</reference>
<keyword evidence="2" id="KW-0812">Transmembrane</keyword>
<dbReference type="STRING" id="1235990.BMSBPS_0369"/>
<name>U3U6V1_9GAMM</name>
<dbReference type="GO" id="GO:0016020">
    <property type="term" value="C:membrane"/>
    <property type="evidence" value="ECO:0007669"/>
    <property type="project" value="UniProtKB-SubCell"/>
</dbReference>
<evidence type="ECO:0000256" key="4">
    <source>
        <dbReference type="ARBA" id="ARBA00023136"/>
    </source>
</evidence>
<dbReference type="KEGG" id="pck:BMSBPS_0369"/>
<evidence type="ECO:0000256" key="2">
    <source>
        <dbReference type="ARBA" id="ARBA00022692"/>
    </source>
</evidence>
<dbReference type="RefSeq" id="WP_022564724.1">
    <property type="nucleotide sequence ID" value="NZ_CP010907.1"/>
</dbReference>
<organism evidence="5 6">
    <name type="scientific">Candidatus Pantoea carbekii</name>
    <dbReference type="NCBI Taxonomy" id="1235990"/>
    <lineage>
        <taxon>Bacteria</taxon>
        <taxon>Pseudomonadati</taxon>
        <taxon>Pseudomonadota</taxon>
        <taxon>Gammaproteobacteria</taxon>
        <taxon>Enterobacterales</taxon>
        <taxon>Erwiniaceae</taxon>
        <taxon>Pantoea</taxon>
    </lineage>
</organism>
<evidence type="ECO:0000313" key="5">
    <source>
        <dbReference type="EMBL" id="BAO00705.1"/>
    </source>
</evidence>
<keyword evidence="4" id="KW-0472">Membrane</keyword>
<dbReference type="Pfam" id="PF04893">
    <property type="entry name" value="Yip1"/>
    <property type="match status" value="1"/>
</dbReference>
<evidence type="ECO:0000313" key="6">
    <source>
        <dbReference type="Proteomes" id="UP000016900"/>
    </source>
</evidence>
<gene>
    <name evidence="5" type="primary">yohC</name>
    <name evidence="5" type="ORF">HHS_07350</name>
</gene>
<comment type="subcellular location">
    <subcellularLocation>
        <location evidence="1">Membrane</location>
        <topology evidence="1">Multi-pass membrane protein</topology>
    </subcellularLocation>
</comment>
<dbReference type="InterPro" id="IPR006977">
    <property type="entry name" value="Yip1_dom"/>
</dbReference>
<keyword evidence="3" id="KW-1133">Transmembrane helix</keyword>
<dbReference type="eggNOG" id="ENOG502Z7KS">
    <property type="taxonomic scope" value="Bacteria"/>
</dbReference>
<accession>U3U6V1</accession>
<keyword evidence="6" id="KW-1185">Reference proteome</keyword>
<dbReference type="PATRIC" id="fig|1235990.3.peg.732"/>
<dbReference type="EMBL" id="AP012554">
    <property type="protein sequence ID" value="BAO00705.1"/>
    <property type="molecule type" value="Genomic_DNA"/>
</dbReference>
<dbReference type="OrthoDB" id="9808452at2"/>
<proteinExistence type="predicted"/>
<evidence type="ECO:0000256" key="1">
    <source>
        <dbReference type="ARBA" id="ARBA00004141"/>
    </source>
</evidence>
<evidence type="ECO:0000256" key="3">
    <source>
        <dbReference type="ARBA" id="ARBA00022989"/>
    </source>
</evidence>
<dbReference type="Proteomes" id="UP000016900">
    <property type="component" value="Chromosome"/>
</dbReference>
<dbReference type="AlphaFoldDB" id="U3U6V1"/>
<protein>
    <submittedName>
        <fullName evidence="5">YohC protein</fullName>
    </submittedName>
</protein>